<dbReference type="GO" id="GO:0006788">
    <property type="term" value="P:heme oxidation"/>
    <property type="evidence" value="ECO:0007669"/>
    <property type="project" value="InterPro"/>
</dbReference>
<evidence type="ECO:0000256" key="1">
    <source>
        <dbReference type="SAM" id="MobiDB-lite"/>
    </source>
</evidence>
<dbReference type="Gene3D" id="1.20.910.10">
    <property type="entry name" value="Heme oxygenase-like"/>
    <property type="match status" value="1"/>
</dbReference>
<dbReference type="GO" id="GO:0004392">
    <property type="term" value="F:heme oxygenase (decyclizing) activity"/>
    <property type="evidence" value="ECO:0007669"/>
    <property type="project" value="InterPro"/>
</dbReference>
<dbReference type="SUPFAM" id="SSF48613">
    <property type="entry name" value="Heme oxygenase-like"/>
    <property type="match status" value="1"/>
</dbReference>
<dbReference type="AlphaFoldDB" id="A0A4S2CV64"/>
<gene>
    <name evidence="2" type="ORF">E5352_16400</name>
</gene>
<name>A0A4S2CV64_STEMA</name>
<dbReference type="CDD" id="cd19166">
    <property type="entry name" value="HemeO-bac"/>
    <property type="match status" value="1"/>
</dbReference>
<feature type="compositionally biased region" description="Low complexity" evidence="1">
    <location>
        <begin position="1"/>
        <end position="12"/>
    </location>
</feature>
<dbReference type="Proteomes" id="UP000306631">
    <property type="component" value="Unassembled WGS sequence"/>
</dbReference>
<dbReference type="InterPro" id="IPR016084">
    <property type="entry name" value="Haem_Oase-like_multi-hlx"/>
</dbReference>
<protein>
    <submittedName>
        <fullName evidence="2">Biliverdin-producing heme oxygenase</fullName>
    </submittedName>
</protein>
<evidence type="ECO:0000313" key="3">
    <source>
        <dbReference type="Proteomes" id="UP000306631"/>
    </source>
</evidence>
<dbReference type="RefSeq" id="WP_136006566.1">
    <property type="nucleotide sequence ID" value="NZ_SRYW01000017.1"/>
</dbReference>
<evidence type="ECO:0000313" key="2">
    <source>
        <dbReference type="EMBL" id="TGY32345.1"/>
    </source>
</evidence>
<dbReference type="InterPro" id="IPR016053">
    <property type="entry name" value="Haem_Oase-like"/>
</dbReference>
<dbReference type="OrthoDB" id="9149607at2"/>
<reference evidence="2 3" key="1">
    <citation type="submission" date="2019-04" db="EMBL/GenBank/DDBJ databases">
        <title>Microbes associate with the intestines of laboratory mice.</title>
        <authorList>
            <person name="Navarre W."/>
            <person name="Wong E."/>
            <person name="Huang K."/>
            <person name="Tropini C."/>
            <person name="Ng K."/>
            <person name="Yu B."/>
        </authorList>
    </citation>
    <scope>NUCLEOTIDE SEQUENCE [LARGE SCALE GENOMIC DNA]</scope>
    <source>
        <strain evidence="2 3">NM62_B4-13</strain>
    </source>
</reference>
<comment type="caution">
    <text evidence="2">The sequence shown here is derived from an EMBL/GenBank/DDBJ whole genome shotgun (WGS) entry which is preliminary data.</text>
</comment>
<accession>A0A4S2CV64</accession>
<dbReference type="Pfam" id="PF01126">
    <property type="entry name" value="Heme_oxygenase"/>
    <property type="match status" value="1"/>
</dbReference>
<sequence>MSTTSPAAAAPTRSQRLKAATHATHDRLDQRIMRGDPFASIDTYRRFLRVQHRFHRDIAALYAVPALHALVEDLAERQRLQDLAADLADLGEPVPADDGRALPADVDLATALGWLYVAEGSNLGAAILFKLAARIGLDETRGARHLAGHPEGRARHWRQFTAALDGAALDPAQEQRMIDGATQAFVRVHGYVEQAFAA</sequence>
<proteinExistence type="predicted"/>
<feature type="region of interest" description="Disordered" evidence="1">
    <location>
        <begin position="1"/>
        <end position="25"/>
    </location>
</feature>
<organism evidence="2 3">
    <name type="scientific">Stenotrophomonas maltophilia</name>
    <name type="common">Pseudomonas maltophilia</name>
    <name type="synonym">Xanthomonas maltophilia</name>
    <dbReference type="NCBI Taxonomy" id="40324"/>
    <lineage>
        <taxon>Bacteria</taxon>
        <taxon>Pseudomonadati</taxon>
        <taxon>Pseudomonadota</taxon>
        <taxon>Gammaproteobacteria</taxon>
        <taxon>Lysobacterales</taxon>
        <taxon>Lysobacteraceae</taxon>
        <taxon>Stenotrophomonas</taxon>
        <taxon>Stenotrophomonas maltophilia group</taxon>
    </lineage>
</organism>
<dbReference type="EMBL" id="SRYW01000017">
    <property type="protein sequence ID" value="TGY32345.1"/>
    <property type="molecule type" value="Genomic_DNA"/>
</dbReference>